<evidence type="ECO:0000313" key="6">
    <source>
        <dbReference type="EMBL" id="KAF1042784.1"/>
    </source>
</evidence>
<proteinExistence type="inferred from homology"/>
<dbReference type="EMBL" id="WNDX01000074">
    <property type="protein sequence ID" value="KAF1042784.1"/>
    <property type="molecule type" value="Genomic_DNA"/>
</dbReference>
<feature type="domain" description="NlpC/P60" evidence="5">
    <location>
        <begin position="69"/>
        <end position="193"/>
    </location>
</feature>
<dbReference type="GO" id="GO:0008234">
    <property type="term" value="F:cysteine-type peptidase activity"/>
    <property type="evidence" value="ECO:0007669"/>
    <property type="project" value="UniProtKB-KW"/>
</dbReference>
<organism evidence="6 7">
    <name type="scientific">Herbaspirillum frisingense</name>
    <dbReference type="NCBI Taxonomy" id="92645"/>
    <lineage>
        <taxon>Bacteria</taxon>
        <taxon>Pseudomonadati</taxon>
        <taxon>Pseudomonadota</taxon>
        <taxon>Betaproteobacteria</taxon>
        <taxon>Burkholderiales</taxon>
        <taxon>Oxalobacteraceae</taxon>
        <taxon>Herbaspirillum</taxon>
    </lineage>
</organism>
<evidence type="ECO:0000256" key="3">
    <source>
        <dbReference type="ARBA" id="ARBA00022801"/>
    </source>
</evidence>
<name>A0A7V8FVX6_9BURK</name>
<comment type="caution">
    <text evidence="6">The sequence shown here is derived from an EMBL/GenBank/DDBJ whole genome shotgun (WGS) entry which is preliminary data.</text>
</comment>
<dbReference type="SUPFAM" id="SSF54001">
    <property type="entry name" value="Cysteine proteinases"/>
    <property type="match status" value="1"/>
</dbReference>
<keyword evidence="2" id="KW-0645">Protease</keyword>
<comment type="similarity">
    <text evidence="1">Belongs to the peptidase C40 family.</text>
</comment>
<dbReference type="Pfam" id="PF00877">
    <property type="entry name" value="NLPC_P60"/>
    <property type="match status" value="1"/>
</dbReference>
<dbReference type="PROSITE" id="PS51935">
    <property type="entry name" value="NLPC_P60"/>
    <property type="match status" value="1"/>
</dbReference>
<evidence type="ECO:0000256" key="1">
    <source>
        <dbReference type="ARBA" id="ARBA00007074"/>
    </source>
</evidence>
<evidence type="ECO:0000259" key="5">
    <source>
        <dbReference type="PROSITE" id="PS51935"/>
    </source>
</evidence>
<reference evidence="7" key="1">
    <citation type="journal article" date="2020" name="MBio">
        <title>Horizontal gene transfer to a defensive symbiont with a reduced genome amongst a multipartite beetle microbiome.</title>
        <authorList>
            <person name="Waterworth S.C."/>
            <person name="Florez L.V."/>
            <person name="Rees E.R."/>
            <person name="Hertweck C."/>
            <person name="Kaltenpoth M."/>
            <person name="Kwan J.C."/>
        </authorList>
    </citation>
    <scope>NUCLEOTIDE SEQUENCE [LARGE SCALE GENOMIC DNA]</scope>
</reference>
<dbReference type="PANTHER" id="PTHR47053:SF1">
    <property type="entry name" value="MUREIN DD-ENDOPEPTIDASE MEPH-RELATED"/>
    <property type="match status" value="1"/>
</dbReference>
<evidence type="ECO:0000256" key="2">
    <source>
        <dbReference type="ARBA" id="ARBA00022670"/>
    </source>
</evidence>
<keyword evidence="3" id="KW-0378">Hydrolase</keyword>
<dbReference type="GO" id="GO:0006508">
    <property type="term" value="P:proteolysis"/>
    <property type="evidence" value="ECO:0007669"/>
    <property type="project" value="UniProtKB-KW"/>
</dbReference>
<dbReference type="Proteomes" id="UP000462435">
    <property type="component" value="Unassembled WGS sequence"/>
</dbReference>
<accession>A0A7V8FVX6</accession>
<dbReference type="InterPro" id="IPR038765">
    <property type="entry name" value="Papain-like_cys_pep_sf"/>
</dbReference>
<evidence type="ECO:0000256" key="4">
    <source>
        <dbReference type="ARBA" id="ARBA00022807"/>
    </source>
</evidence>
<evidence type="ECO:0000313" key="7">
    <source>
        <dbReference type="Proteomes" id="UP000462435"/>
    </source>
</evidence>
<dbReference type="AlphaFoldDB" id="A0A7V8FVX6"/>
<dbReference type="InterPro" id="IPR000064">
    <property type="entry name" value="NLP_P60_dom"/>
</dbReference>
<dbReference type="InterPro" id="IPR051202">
    <property type="entry name" value="Peptidase_C40"/>
</dbReference>
<protein>
    <submittedName>
        <fullName evidence="6">Murein DD-endopeptidase MepH</fullName>
    </submittedName>
</protein>
<dbReference type="PANTHER" id="PTHR47053">
    <property type="entry name" value="MUREIN DD-ENDOPEPTIDASE MEPH-RELATED"/>
    <property type="match status" value="1"/>
</dbReference>
<keyword evidence="4" id="KW-0788">Thiol protease</keyword>
<dbReference type="Gene3D" id="3.90.1720.10">
    <property type="entry name" value="endopeptidase domain like (from Nostoc punctiforme)"/>
    <property type="match status" value="1"/>
</dbReference>
<gene>
    <name evidence="6" type="primary">mepH_2</name>
    <name evidence="6" type="ORF">GAK35_02532</name>
</gene>
<sequence length="194" mass="20553">MAARRLLDRTSRAALPPSSLFSAAARAPGALAALCTALVLAACGTAPTAPPIERLPGAPQSQAPALPSSDNGNEVAIYALSLIDTGYRFGGKNPSAGLDCSGMVAYIFGQAANYRISGSAADIARQGRQIDPTQLRAGDLVFFNTMNKPFSHVGIYLGDGRFVHAPSTNGKVHITRMDNPYFSKRFEMARTYFN</sequence>